<dbReference type="InterPro" id="IPR011032">
    <property type="entry name" value="GroES-like_sf"/>
</dbReference>
<dbReference type="CDD" id="cd08288">
    <property type="entry name" value="MDR_yhdh"/>
    <property type="match status" value="1"/>
</dbReference>
<dbReference type="Proteomes" id="UP000245754">
    <property type="component" value="Unassembled WGS sequence"/>
</dbReference>
<proteinExistence type="predicted"/>
<dbReference type="SUPFAM" id="SSF51735">
    <property type="entry name" value="NAD(P)-binding Rossmann-fold domains"/>
    <property type="match status" value="1"/>
</dbReference>
<dbReference type="PANTHER" id="PTHR43677:SF1">
    <property type="entry name" value="ACRYLYL-COA REDUCTASE ACUI-RELATED"/>
    <property type="match status" value="1"/>
</dbReference>
<dbReference type="Gene3D" id="3.40.50.720">
    <property type="entry name" value="NAD(P)-binding Rossmann-like Domain"/>
    <property type="match status" value="1"/>
</dbReference>
<dbReference type="PANTHER" id="PTHR43677">
    <property type="entry name" value="SHORT-CHAIN DEHYDROGENASE/REDUCTASE"/>
    <property type="match status" value="1"/>
</dbReference>
<dbReference type="InterPro" id="IPR051397">
    <property type="entry name" value="Zn-ADH-like_protein"/>
</dbReference>
<reference evidence="2 3" key="1">
    <citation type="submission" date="2018-05" db="EMBL/GenBank/DDBJ databases">
        <title>Genomic Encyclopedia of Type Strains, Phase IV (KMG-V): Genome sequencing to study the core and pangenomes of soil and plant-associated prokaryotes.</title>
        <authorList>
            <person name="Whitman W."/>
        </authorList>
    </citation>
    <scope>NUCLEOTIDE SEQUENCE [LARGE SCALE GENOMIC DNA]</scope>
    <source>
        <strain evidence="2 3">SLV-132</strain>
    </source>
</reference>
<keyword evidence="3" id="KW-1185">Reference proteome</keyword>
<protein>
    <submittedName>
        <fullName evidence="2">Acrylyl-CoA reductase (NADPH)</fullName>
    </submittedName>
</protein>
<dbReference type="Gene3D" id="3.90.180.10">
    <property type="entry name" value="Medium-chain alcohol dehydrogenases, catalytic domain"/>
    <property type="match status" value="1"/>
</dbReference>
<dbReference type="GO" id="GO:0043957">
    <property type="term" value="F:acryloyl-CoA reductase (NADPH) activity"/>
    <property type="evidence" value="ECO:0007669"/>
    <property type="project" value="TreeGrafter"/>
</dbReference>
<evidence type="ECO:0000313" key="2">
    <source>
        <dbReference type="EMBL" id="PWK32369.1"/>
    </source>
</evidence>
<dbReference type="NCBIfam" id="TIGR02823">
    <property type="entry name" value="oxido_YhdH"/>
    <property type="match status" value="1"/>
</dbReference>
<organism evidence="2 3">
    <name type="scientific">Cupriavidus plantarum</name>
    <dbReference type="NCBI Taxonomy" id="942865"/>
    <lineage>
        <taxon>Bacteria</taxon>
        <taxon>Pseudomonadati</taxon>
        <taxon>Pseudomonadota</taxon>
        <taxon>Betaproteobacteria</taxon>
        <taxon>Burkholderiales</taxon>
        <taxon>Burkholderiaceae</taxon>
        <taxon>Cupriavidus</taxon>
    </lineage>
</organism>
<dbReference type="EMBL" id="QGGT01000007">
    <property type="protein sequence ID" value="PWK32369.1"/>
    <property type="molecule type" value="Genomic_DNA"/>
</dbReference>
<feature type="domain" description="Enoyl reductase (ER)" evidence="1">
    <location>
        <begin position="13"/>
        <end position="329"/>
    </location>
</feature>
<comment type="caution">
    <text evidence="2">The sequence shown here is derived from an EMBL/GenBank/DDBJ whole genome shotgun (WGS) entry which is preliminary data.</text>
</comment>
<dbReference type="InterPro" id="IPR014188">
    <property type="entry name" value="Acrylyl-CoA_reductase_AcuI"/>
</dbReference>
<dbReference type="SMART" id="SM00829">
    <property type="entry name" value="PKS_ER"/>
    <property type="match status" value="1"/>
</dbReference>
<dbReference type="RefSeq" id="WP_109585199.1">
    <property type="nucleotide sequence ID" value="NZ_QGGT01000007.1"/>
</dbReference>
<name>A0A316EKX2_9BURK</name>
<evidence type="ECO:0000313" key="3">
    <source>
        <dbReference type="Proteomes" id="UP000245754"/>
    </source>
</evidence>
<dbReference type="SUPFAM" id="SSF50129">
    <property type="entry name" value="GroES-like"/>
    <property type="match status" value="1"/>
</dbReference>
<accession>A0A316EKX2</accession>
<dbReference type="AlphaFoldDB" id="A0A316EKX2"/>
<dbReference type="InterPro" id="IPR020843">
    <property type="entry name" value="ER"/>
</dbReference>
<dbReference type="Pfam" id="PF00107">
    <property type="entry name" value="ADH_zinc_N"/>
    <property type="match status" value="1"/>
</dbReference>
<dbReference type="InterPro" id="IPR036291">
    <property type="entry name" value="NAD(P)-bd_dom_sf"/>
</dbReference>
<gene>
    <name evidence="2" type="ORF">C7419_107160</name>
</gene>
<dbReference type="InterPro" id="IPR013149">
    <property type="entry name" value="ADH-like_C"/>
</dbReference>
<evidence type="ECO:0000259" key="1">
    <source>
        <dbReference type="SMART" id="SM00829"/>
    </source>
</evidence>
<dbReference type="Pfam" id="PF08240">
    <property type="entry name" value="ADH_N"/>
    <property type="match status" value="1"/>
</dbReference>
<sequence>MTFNALLLTQADGKTQAAVTALDDSQLPEDGDVVVAVDYSTINYKDGLAITGRAPVVRKWPMVAGIDGAGTVVSSSHPKWQAGDKVVLNGFGVGETHWGCLSQRAKLKGDWLVKLPDAFTAKQAMAIGTAGYTAMLSVLALERGGVNGPVRPGDGDILVTGASGGVGSVAIAVLSKLGYRVTASTGKTAEADFLRALGAADVIDRAELGVAGKPLQKERWAAVIDSVGSHTLVNACAQVRYGGVVTACGLAQGMDFPASVAPFILRGVTLAGIDSVMAAMPLRERAWARLAEDLAPDRLQAITHEVRLAEAVDAGHKIVEGGMRGRVVVNVNG</sequence>
<dbReference type="InterPro" id="IPR013154">
    <property type="entry name" value="ADH-like_N"/>
</dbReference>